<organism evidence="2 3">
    <name type="scientific">Neohortaea acidophila</name>
    <dbReference type="NCBI Taxonomy" id="245834"/>
    <lineage>
        <taxon>Eukaryota</taxon>
        <taxon>Fungi</taxon>
        <taxon>Dikarya</taxon>
        <taxon>Ascomycota</taxon>
        <taxon>Pezizomycotina</taxon>
        <taxon>Dothideomycetes</taxon>
        <taxon>Dothideomycetidae</taxon>
        <taxon>Mycosphaerellales</taxon>
        <taxon>Teratosphaeriaceae</taxon>
        <taxon>Neohortaea</taxon>
    </lineage>
</organism>
<keyword evidence="3" id="KW-1185">Reference proteome</keyword>
<evidence type="ECO:0000313" key="2">
    <source>
        <dbReference type="EMBL" id="KAF2487474.1"/>
    </source>
</evidence>
<dbReference type="AlphaFoldDB" id="A0A6A6Q669"/>
<feature type="compositionally biased region" description="Basic and acidic residues" evidence="1">
    <location>
        <begin position="28"/>
        <end position="41"/>
    </location>
</feature>
<dbReference type="Proteomes" id="UP000799767">
    <property type="component" value="Unassembled WGS sequence"/>
</dbReference>
<evidence type="ECO:0000256" key="1">
    <source>
        <dbReference type="SAM" id="MobiDB-lite"/>
    </source>
</evidence>
<dbReference type="EMBL" id="MU001631">
    <property type="protein sequence ID" value="KAF2487474.1"/>
    <property type="molecule type" value="Genomic_DNA"/>
</dbReference>
<reference evidence="2" key="1">
    <citation type="journal article" date="2020" name="Stud. Mycol.">
        <title>101 Dothideomycetes genomes: a test case for predicting lifestyles and emergence of pathogens.</title>
        <authorList>
            <person name="Haridas S."/>
            <person name="Albert R."/>
            <person name="Binder M."/>
            <person name="Bloem J."/>
            <person name="Labutti K."/>
            <person name="Salamov A."/>
            <person name="Andreopoulos B."/>
            <person name="Baker S."/>
            <person name="Barry K."/>
            <person name="Bills G."/>
            <person name="Bluhm B."/>
            <person name="Cannon C."/>
            <person name="Castanera R."/>
            <person name="Culley D."/>
            <person name="Daum C."/>
            <person name="Ezra D."/>
            <person name="Gonzalez J."/>
            <person name="Henrissat B."/>
            <person name="Kuo A."/>
            <person name="Liang C."/>
            <person name="Lipzen A."/>
            <person name="Lutzoni F."/>
            <person name="Magnuson J."/>
            <person name="Mondo S."/>
            <person name="Nolan M."/>
            <person name="Ohm R."/>
            <person name="Pangilinan J."/>
            <person name="Park H.-J."/>
            <person name="Ramirez L."/>
            <person name="Alfaro M."/>
            <person name="Sun H."/>
            <person name="Tritt A."/>
            <person name="Yoshinaga Y."/>
            <person name="Zwiers L.-H."/>
            <person name="Turgeon B."/>
            <person name="Goodwin S."/>
            <person name="Spatafora J."/>
            <person name="Crous P."/>
            <person name="Grigoriev I."/>
        </authorList>
    </citation>
    <scope>NUCLEOTIDE SEQUENCE</scope>
    <source>
        <strain evidence="2">CBS 113389</strain>
    </source>
</reference>
<gene>
    <name evidence="2" type="ORF">BDY17DRAFT_289027</name>
</gene>
<protein>
    <submittedName>
        <fullName evidence="2">Uncharacterized protein</fullName>
    </submittedName>
</protein>
<feature type="region of interest" description="Disordered" evidence="1">
    <location>
        <begin position="1"/>
        <end position="57"/>
    </location>
</feature>
<dbReference type="RefSeq" id="XP_033594043.1">
    <property type="nucleotide sequence ID" value="XM_033732291.1"/>
</dbReference>
<dbReference type="OrthoDB" id="5296287at2759"/>
<name>A0A6A6Q669_9PEZI</name>
<proteinExistence type="predicted"/>
<sequence>MTAQSSAKSDTASADPEEQAKAQDALETTEKTEQAPERDAASEESLIVTWDGPDDPENPLNFSLRYKCWITAITSLMTFSVSFGSAIWAAATEAIGFATGKSLLRQALLNSATAVERSCVD</sequence>
<feature type="compositionally biased region" description="Polar residues" evidence="1">
    <location>
        <begin position="1"/>
        <end position="12"/>
    </location>
</feature>
<accession>A0A6A6Q669</accession>
<dbReference type="GeneID" id="54473293"/>
<evidence type="ECO:0000313" key="3">
    <source>
        <dbReference type="Proteomes" id="UP000799767"/>
    </source>
</evidence>